<dbReference type="PANTHER" id="PTHR37542:SF3">
    <property type="entry name" value="PRION-INHIBITION AND PROPAGATION HELO DOMAIN-CONTAINING PROTEIN"/>
    <property type="match status" value="1"/>
</dbReference>
<dbReference type="GO" id="GO:0005524">
    <property type="term" value="F:ATP binding"/>
    <property type="evidence" value="ECO:0007669"/>
    <property type="project" value="InterPro"/>
</dbReference>
<dbReference type="GO" id="GO:0004672">
    <property type="term" value="F:protein kinase activity"/>
    <property type="evidence" value="ECO:0007669"/>
    <property type="project" value="InterPro"/>
</dbReference>
<evidence type="ECO:0000259" key="1">
    <source>
        <dbReference type="PROSITE" id="PS50011"/>
    </source>
</evidence>
<dbReference type="InterPro" id="IPR011009">
    <property type="entry name" value="Kinase-like_dom_sf"/>
</dbReference>
<dbReference type="InterPro" id="IPR038305">
    <property type="entry name" value="HeLo_sf"/>
</dbReference>
<protein>
    <recommendedName>
        <fullName evidence="1">Protein kinase domain-containing protein</fullName>
    </recommendedName>
</protein>
<dbReference type="EMBL" id="CVQH01004669">
    <property type="protein sequence ID" value="CRK13473.1"/>
    <property type="molecule type" value="Genomic_DNA"/>
</dbReference>
<proteinExistence type="predicted"/>
<dbReference type="Pfam" id="PF24476">
    <property type="entry name" value="DUF7580"/>
    <property type="match status" value="1"/>
</dbReference>
<dbReference type="AlphaFoldDB" id="A0A0G4KUK0"/>
<keyword evidence="3" id="KW-1185">Reference proteome</keyword>
<dbReference type="PANTHER" id="PTHR37542">
    <property type="entry name" value="HELO DOMAIN-CONTAINING PROTEIN-RELATED"/>
    <property type="match status" value="1"/>
</dbReference>
<dbReference type="STRING" id="100787.A0A0G4KUK0"/>
<dbReference type="InterPro" id="IPR056002">
    <property type="entry name" value="DUF7580"/>
</dbReference>
<dbReference type="Proteomes" id="UP000044602">
    <property type="component" value="Unassembled WGS sequence"/>
</dbReference>
<dbReference type="Gene3D" id="1.10.510.10">
    <property type="entry name" value="Transferase(Phosphotransferase) domain 1"/>
    <property type="match status" value="1"/>
</dbReference>
<feature type="domain" description="Protein kinase" evidence="1">
    <location>
        <begin position="293"/>
        <end position="599"/>
    </location>
</feature>
<name>A0A0G4KUK0_VERLO</name>
<reference evidence="2 3" key="1">
    <citation type="submission" date="2015-05" db="EMBL/GenBank/DDBJ databases">
        <authorList>
            <person name="Wang D.B."/>
            <person name="Wang M."/>
        </authorList>
    </citation>
    <scope>NUCLEOTIDE SEQUENCE [LARGE SCALE GENOMIC DNA]</scope>
    <source>
        <strain evidence="2">VL1</strain>
    </source>
</reference>
<organism evidence="2 3">
    <name type="scientific">Verticillium longisporum</name>
    <name type="common">Verticillium dahliae var. longisporum</name>
    <dbReference type="NCBI Taxonomy" id="100787"/>
    <lineage>
        <taxon>Eukaryota</taxon>
        <taxon>Fungi</taxon>
        <taxon>Dikarya</taxon>
        <taxon>Ascomycota</taxon>
        <taxon>Pezizomycotina</taxon>
        <taxon>Sordariomycetes</taxon>
        <taxon>Hypocreomycetidae</taxon>
        <taxon>Glomerellales</taxon>
        <taxon>Plectosphaerellaceae</taxon>
        <taxon>Verticillium</taxon>
    </lineage>
</organism>
<dbReference type="InterPro" id="IPR000719">
    <property type="entry name" value="Prot_kinase_dom"/>
</dbReference>
<accession>A0A0G4KUK0</accession>
<dbReference type="PROSITE" id="PS50011">
    <property type="entry name" value="PROTEIN_KINASE_DOM"/>
    <property type="match status" value="1"/>
</dbReference>
<sequence length="611" mass="68665">MDVFGTVVNVTTLVGQIVIIYRHVAAMQSFGDAAEGVAAKISFEYFRFETWAEQSGYLEIEDRDGLTSEAARSAQFTTGSHYLLQTAAKAHEIVAQIQNVLAATRLLLEKNQIADKLTDATGSTSSQPDFSVTQSSIIAKTTARQQFLSLPSSVSSMPAIERATAASSKLKLRLGKETGRLRKLRFSWGLFGEDSDMAKLEDLVQQLRYWNDGLRDILPIQHQLSHGMMTQVRVLGHLNDHQALEHVGNASRSISGTVYQDIYASCNMKRDKLDTEPQFDSHIKADTGPLDVTRLPQLSGSSSASIEYRLTSLHSGQGMQSGATRVVVEIVDFSAISHQDSLEILNARISRLSHLLRAAARPSNLYLPTCEGYVRASASKFFILYRPPEQADPFKQPRTLLCLLPRHINAPKRPPRMPILPSLEERYSLAKQLAEGLLRLHSISWLHKCFNSNNILFFHSPDGLSVSHPVLVGFGLGRTSDKTSETIDVRQLGSHFDLYQHPELRANAHKRYKKRHDIYSLGLVLFEIGIWQSIFYFKKDNQDAQDFRRTIRNACESHLAHFMGKAYQRAVLQCLDEDDMWKEAEGDDDDDSSETHEVFFWKVVRELGGVQ</sequence>
<dbReference type="SUPFAM" id="SSF56112">
    <property type="entry name" value="Protein kinase-like (PK-like)"/>
    <property type="match status" value="1"/>
</dbReference>
<evidence type="ECO:0000313" key="3">
    <source>
        <dbReference type="Proteomes" id="UP000044602"/>
    </source>
</evidence>
<dbReference type="Pfam" id="PF14479">
    <property type="entry name" value="HeLo"/>
    <property type="match status" value="1"/>
</dbReference>
<evidence type="ECO:0000313" key="2">
    <source>
        <dbReference type="EMBL" id="CRK13473.1"/>
    </source>
</evidence>
<dbReference type="Gene3D" id="1.20.120.1020">
    <property type="entry name" value="Prion-inhibition and propagation, HeLo domain"/>
    <property type="match status" value="1"/>
</dbReference>
<dbReference type="InterPro" id="IPR029498">
    <property type="entry name" value="HeLo_dom"/>
</dbReference>
<gene>
    <name evidence="2" type="ORF">BN1708_010814</name>
</gene>